<evidence type="ECO:0000313" key="2">
    <source>
        <dbReference type="EMBL" id="KAJ1125823.1"/>
    </source>
</evidence>
<organism evidence="2 3">
    <name type="scientific">Pleurodeles waltl</name>
    <name type="common">Iberian ribbed newt</name>
    <dbReference type="NCBI Taxonomy" id="8319"/>
    <lineage>
        <taxon>Eukaryota</taxon>
        <taxon>Metazoa</taxon>
        <taxon>Chordata</taxon>
        <taxon>Craniata</taxon>
        <taxon>Vertebrata</taxon>
        <taxon>Euteleostomi</taxon>
        <taxon>Amphibia</taxon>
        <taxon>Batrachia</taxon>
        <taxon>Caudata</taxon>
        <taxon>Salamandroidea</taxon>
        <taxon>Salamandridae</taxon>
        <taxon>Pleurodelinae</taxon>
        <taxon>Pleurodeles</taxon>
    </lineage>
</organism>
<dbReference type="EMBL" id="JANPWB010000011">
    <property type="protein sequence ID" value="KAJ1125823.1"/>
    <property type="molecule type" value="Genomic_DNA"/>
</dbReference>
<evidence type="ECO:0000256" key="1">
    <source>
        <dbReference type="SAM" id="MobiDB-lite"/>
    </source>
</evidence>
<accession>A0AAV7PGW5</accession>
<proteinExistence type="predicted"/>
<feature type="region of interest" description="Disordered" evidence="1">
    <location>
        <begin position="94"/>
        <end position="124"/>
    </location>
</feature>
<dbReference type="Proteomes" id="UP001066276">
    <property type="component" value="Chromosome 7"/>
</dbReference>
<feature type="region of interest" description="Disordered" evidence="1">
    <location>
        <begin position="1"/>
        <end position="33"/>
    </location>
</feature>
<keyword evidence="3" id="KW-1185">Reference proteome</keyword>
<gene>
    <name evidence="2" type="ORF">NDU88_004241</name>
</gene>
<name>A0AAV7PGW5_PLEWA</name>
<reference evidence="2" key="1">
    <citation type="journal article" date="2022" name="bioRxiv">
        <title>Sequencing and chromosome-scale assembly of the giantPleurodeles waltlgenome.</title>
        <authorList>
            <person name="Brown T."/>
            <person name="Elewa A."/>
            <person name="Iarovenko S."/>
            <person name="Subramanian E."/>
            <person name="Araus A.J."/>
            <person name="Petzold A."/>
            <person name="Susuki M."/>
            <person name="Suzuki K.-i.T."/>
            <person name="Hayashi T."/>
            <person name="Toyoda A."/>
            <person name="Oliveira C."/>
            <person name="Osipova E."/>
            <person name="Leigh N.D."/>
            <person name="Simon A."/>
            <person name="Yun M.H."/>
        </authorList>
    </citation>
    <scope>NUCLEOTIDE SEQUENCE</scope>
    <source>
        <strain evidence="2">20211129_DDA</strain>
        <tissue evidence="2">Liver</tissue>
    </source>
</reference>
<dbReference type="AlphaFoldDB" id="A0AAV7PGW5"/>
<comment type="caution">
    <text evidence="2">The sequence shown here is derived from an EMBL/GenBank/DDBJ whole genome shotgun (WGS) entry which is preliminary data.</text>
</comment>
<sequence length="124" mass="12936">MLGLQRPLTPGGATTRIVTRDFREPRPPTQPRPVWVASARSVRGGRGLRPARLSVPTWGRLAGPGHVRAWTGCSGQPGIPRPPLRAGAVRAHLQGARTPGGPPGRCIGLGAAQTLSLGPPQLEA</sequence>
<protein>
    <submittedName>
        <fullName evidence="2">Uncharacterized protein</fullName>
    </submittedName>
</protein>
<evidence type="ECO:0000313" key="3">
    <source>
        <dbReference type="Proteomes" id="UP001066276"/>
    </source>
</evidence>